<evidence type="ECO:0000256" key="3">
    <source>
        <dbReference type="SAM" id="SignalP"/>
    </source>
</evidence>
<dbReference type="AlphaFoldDB" id="A0A923HHV6"/>
<dbReference type="Gene3D" id="1.25.40.10">
    <property type="entry name" value="Tetratricopeptide repeat domain"/>
    <property type="match status" value="1"/>
</dbReference>
<gene>
    <name evidence="4" type="ORF">H8K32_14375</name>
</gene>
<proteinExistence type="predicted"/>
<sequence length="142" mass="15572">MGKILRRLFMVAMLPLAFFAQTASFAADLQAEGRIQLSQGDNAEASKKFAEAAKVNPFDPSAINNQAVAVAAQGDYEKALALLERAVRLGPGRADIVVNLQEMRRWVARNAPQIKVSEKSNPVMNVYPDSDIPPEPPPLWKK</sequence>
<dbReference type="SMART" id="SM00028">
    <property type="entry name" value="TPR"/>
    <property type="match status" value="2"/>
</dbReference>
<keyword evidence="1" id="KW-0802">TPR repeat</keyword>
<accession>A0A923HHV6</accession>
<evidence type="ECO:0000313" key="5">
    <source>
        <dbReference type="Proteomes" id="UP000634011"/>
    </source>
</evidence>
<dbReference type="InterPro" id="IPR019734">
    <property type="entry name" value="TPR_rpt"/>
</dbReference>
<dbReference type="PROSITE" id="PS50005">
    <property type="entry name" value="TPR"/>
    <property type="match status" value="1"/>
</dbReference>
<protein>
    <submittedName>
        <fullName evidence="4">Tetratricopeptide repeat protein</fullName>
    </submittedName>
</protein>
<keyword evidence="5" id="KW-1185">Reference proteome</keyword>
<feature type="chain" id="PRO_5037413063" evidence="3">
    <location>
        <begin position="27"/>
        <end position="142"/>
    </location>
</feature>
<evidence type="ECO:0000256" key="2">
    <source>
        <dbReference type="SAM" id="MobiDB-lite"/>
    </source>
</evidence>
<dbReference type="InterPro" id="IPR011990">
    <property type="entry name" value="TPR-like_helical_dom_sf"/>
</dbReference>
<dbReference type="SUPFAM" id="SSF48452">
    <property type="entry name" value="TPR-like"/>
    <property type="match status" value="1"/>
</dbReference>
<feature type="compositionally biased region" description="Pro residues" evidence="2">
    <location>
        <begin position="131"/>
        <end position="142"/>
    </location>
</feature>
<keyword evidence="3" id="KW-0732">Signal</keyword>
<comment type="caution">
    <text evidence="4">The sequence shown here is derived from an EMBL/GenBank/DDBJ whole genome shotgun (WGS) entry which is preliminary data.</text>
</comment>
<organism evidence="4 5">
    <name type="scientific">Undibacterium jejuense</name>
    <dbReference type="NCBI Taxonomy" id="1344949"/>
    <lineage>
        <taxon>Bacteria</taxon>
        <taxon>Pseudomonadati</taxon>
        <taxon>Pseudomonadota</taxon>
        <taxon>Betaproteobacteria</taxon>
        <taxon>Burkholderiales</taxon>
        <taxon>Oxalobacteraceae</taxon>
        <taxon>Undibacterium</taxon>
    </lineage>
</organism>
<evidence type="ECO:0000313" key="4">
    <source>
        <dbReference type="EMBL" id="MBC3863290.1"/>
    </source>
</evidence>
<evidence type="ECO:0000256" key="1">
    <source>
        <dbReference type="PROSITE-ProRule" id="PRU00339"/>
    </source>
</evidence>
<name>A0A923HHV6_9BURK</name>
<feature type="region of interest" description="Disordered" evidence="2">
    <location>
        <begin position="120"/>
        <end position="142"/>
    </location>
</feature>
<dbReference type="EMBL" id="JACOFV010000013">
    <property type="protein sequence ID" value="MBC3863290.1"/>
    <property type="molecule type" value="Genomic_DNA"/>
</dbReference>
<feature type="signal peptide" evidence="3">
    <location>
        <begin position="1"/>
        <end position="26"/>
    </location>
</feature>
<dbReference type="Pfam" id="PF13432">
    <property type="entry name" value="TPR_16"/>
    <property type="match status" value="1"/>
</dbReference>
<dbReference type="Proteomes" id="UP000634011">
    <property type="component" value="Unassembled WGS sequence"/>
</dbReference>
<reference evidence="4" key="1">
    <citation type="submission" date="2020-08" db="EMBL/GenBank/DDBJ databases">
        <title>Novel species isolated from subtropical streams in China.</title>
        <authorList>
            <person name="Lu H."/>
        </authorList>
    </citation>
    <scope>NUCLEOTIDE SEQUENCE</scope>
    <source>
        <strain evidence="4">KACC 12607</strain>
    </source>
</reference>
<feature type="repeat" description="TPR" evidence="1">
    <location>
        <begin position="60"/>
        <end position="93"/>
    </location>
</feature>